<sequence>MSLEKKCEENIEQIASRPKNIEEAVGSHYALQVAIQTMKERCQQLQLRLETLEQENLRLRIENRKLRSDTVSNSVELQNNKGEMQRKIDDLEEKVAEFERTKSHLKHHLCMVATENKQLWNRLSHLTQANQNLGSHLSKISNTLSRHHSASSITMSKSQSPNNSFSEETSKECSDAAKEPNSPNSKVTEGVMDASLQEISLKIFHGILQNKTDLEDQCAQMVEIQSDSYNIGLECLEDDDEVLEDLKRYHNNLLKLRDQMLEQQSAMKTALDNLHHGIKGDHLCSNCKEKSKPALTEANVELEAEIESLRQWGTPDANVHSSKHLEIELMAEKICPMCGKLYGKETPFNSFQQHVSDHFTDDDETYSIINNFEVIT</sequence>
<evidence type="ECO:0000256" key="6">
    <source>
        <dbReference type="SAM" id="MobiDB-lite"/>
    </source>
</evidence>
<evidence type="ECO:0000256" key="1">
    <source>
        <dbReference type="ARBA" id="ARBA00022723"/>
    </source>
</evidence>
<feature type="compositionally biased region" description="Polar residues" evidence="6">
    <location>
        <begin position="143"/>
        <end position="167"/>
    </location>
</feature>
<feature type="region of interest" description="Disordered" evidence="6">
    <location>
        <begin position="143"/>
        <end position="188"/>
    </location>
</feature>
<reference evidence="8" key="2">
    <citation type="submission" date="2023-05" db="EMBL/GenBank/DDBJ databases">
        <authorList>
            <person name="Fouks B."/>
        </authorList>
    </citation>
    <scope>NUCLEOTIDE SEQUENCE</scope>
    <source>
        <strain evidence="8">Stay&amp;Tobe</strain>
        <tissue evidence="8">Testes</tissue>
    </source>
</reference>
<protein>
    <recommendedName>
        <fullName evidence="7">UBZ1-type domain-containing protein</fullName>
    </recommendedName>
</protein>
<evidence type="ECO:0000313" key="8">
    <source>
        <dbReference type="EMBL" id="KAJ9600284.1"/>
    </source>
</evidence>
<dbReference type="Gene3D" id="1.10.287.1490">
    <property type="match status" value="1"/>
</dbReference>
<dbReference type="Pfam" id="PF18112">
    <property type="entry name" value="Zn-C2H2_12"/>
    <property type="match status" value="1"/>
</dbReference>
<name>A0AAD8ESB6_DIPPU</name>
<dbReference type="Proteomes" id="UP001233999">
    <property type="component" value="Unassembled WGS sequence"/>
</dbReference>
<evidence type="ECO:0000256" key="4">
    <source>
        <dbReference type="ARBA" id="ARBA00023054"/>
    </source>
</evidence>
<dbReference type="InterPro" id="IPR041641">
    <property type="entry name" value="CALCOCO1/2_Zn_UBZ1"/>
</dbReference>
<keyword evidence="4 5" id="KW-0175">Coiled coil</keyword>
<keyword evidence="2" id="KW-0863">Zinc-finger</keyword>
<accession>A0AAD8ESB6</accession>
<gene>
    <name evidence="8" type="ORF">L9F63_009421</name>
</gene>
<reference evidence="8" key="1">
    <citation type="journal article" date="2023" name="IScience">
        <title>Live-bearing cockroach genome reveals convergent evolutionary mechanisms linked to viviparity in insects and beyond.</title>
        <authorList>
            <person name="Fouks B."/>
            <person name="Harrison M.C."/>
            <person name="Mikhailova A.A."/>
            <person name="Marchal E."/>
            <person name="English S."/>
            <person name="Carruthers M."/>
            <person name="Jennings E.C."/>
            <person name="Chiamaka E.L."/>
            <person name="Frigard R.A."/>
            <person name="Pippel M."/>
            <person name="Attardo G.M."/>
            <person name="Benoit J.B."/>
            <person name="Bornberg-Bauer E."/>
            <person name="Tobe S.S."/>
        </authorList>
    </citation>
    <scope>NUCLEOTIDE SEQUENCE</scope>
    <source>
        <strain evidence="8">Stay&amp;Tobe</strain>
    </source>
</reference>
<feature type="coiled-coil region" evidence="5">
    <location>
        <begin position="35"/>
        <end position="108"/>
    </location>
</feature>
<evidence type="ECO:0000256" key="5">
    <source>
        <dbReference type="SAM" id="Coils"/>
    </source>
</evidence>
<keyword evidence="9" id="KW-1185">Reference proteome</keyword>
<evidence type="ECO:0000313" key="9">
    <source>
        <dbReference type="Proteomes" id="UP001233999"/>
    </source>
</evidence>
<proteinExistence type="predicted"/>
<feature type="domain" description="UBZ1-type" evidence="7">
    <location>
        <begin position="333"/>
        <end position="359"/>
    </location>
</feature>
<dbReference type="EMBL" id="JASPKZ010000434">
    <property type="protein sequence ID" value="KAJ9600284.1"/>
    <property type="molecule type" value="Genomic_DNA"/>
</dbReference>
<dbReference type="GO" id="GO:0008270">
    <property type="term" value="F:zinc ion binding"/>
    <property type="evidence" value="ECO:0007669"/>
    <property type="project" value="UniProtKB-KW"/>
</dbReference>
<comment type="caution">
    <text evidence="8">The sequence shown here is derived from an EMBL/GenBank/DDBJ whole genome shotgun (WGS) entry which is preliminary data.</text>
</comment>
<evidence type="ECO:0000256" key="2">
    <source>
        <dbReference type="ARBA" id="ARBA00022771"/>
    </source>
</evidence>
<evidence type="ECO:0000256" key="3">
    <source>
        <dbReference type="ARBA" id="ARBA00022833"/>
    </source>
</evidence>
<organism evidence="8 9">
    <name type="scientific">Diploptera punctata</name>
    <name type="common">Pacific beetle cockroach</name>
    <dbReference type="NCBI Taxonomy" id="6984"/>
    <lineage>
        <taxon>Eukaryota</taxon>
        <taxon>Metazoa</taxon>
        <taxon>Ecdysozoa</taxon>
        <taxon>Arthropoda</taxon>
        <taxon>Hexapoda</taxon>
        <taxon>Insecta</taxon>
        <taxon>Pterygota</taxon>
        <taxon>Neoptera</taxon>
        <taxon>Polyneoptera</taxon>
        <taxon>Dictyoptera</taxon>
        <taxon>Blattodea</taxon>
        <taxon>Blaberoidea</taxon>
        <taxon>Blaberidae</taxon>
        <taxon>Diplopterinae</taxon>
        <taxon>Diploptera</taxon>
    </lineage>
</organism>
<feature type="compositionally biased region" description="Basic and acidic residues" evidence="6">
    <location>
        <begin position="168"/>
        <end position="178"/>
    </location>
</feature>
<keyword evidence="3" id="KW-0862">Zinc</keyword>
<keyword evidence="1" id="KW-0479">Metal-binding</keyword>
<evidence type="ECO:0000259" key="7">
    <source>
        <dbReference type="Pfam" id="PF18112"/>
    </source>
</evidence>
<dbReference type="AlphaFoldDB" id="A0AAD8ESB6"/>